<accession>A0ABS5QFL2</accession>
<organism evidence="2 3">
    <name type="scientific">Roseococcus pinisoli</name>
    <dbReference type="NCBI Taxonomy" id="2835040"/>
    <lineage>
        <taxon>Bacteria</taxon>
        <taxon>Pseudomonadati</taxon>
        <taxon>Pseudomonadota</taxon>
        <taxon>Alphaproteobacteria</taxon>
        <taxon>Acetobacterales</taxon>
        <taxon>Roseomonadaceae</taxon>
        <taxon>Roseococcus</taxon>
    </lineage>
</organism>
<proteinExistence type="inferred from homology"/>
<dbReference type="RefSeq" id="WP_213670732.1">
    <property type="nucleotide sequence ID" value="NZ_JAHCDA010000002.1"/>
</dbReference>
<gene>
    <name evidence="2" type="ORF">KHU32_14180</name>
</gene>
<evidence type="ECO:0000313" key="3">
    <source>
        <dbReference type="Proteomes" id="UP000766336"/>
    </source>
</evidence>
<reference evidence="2 3" key="1">
    <citation type="submission" date="2021-05" db="EMBL/GenBank/DDBJ databases">
        <title>Roseococcus sp. XZZS9, whole genome shotgun sequencing project.</title>
        <authorList>
            <person name="Zhao G."/>
            <person name="Shen L."/>
        </authorList>
    </citation>
    <scope>NUCLEOTIDE SEQUENCE [LARGE SCALE GENOMIC DNA]</scope>
    <source>
        <strain evidence="2 3">XZZS9</strain>
    </source>
</reference>
<dbReference type="InterPro" id="IPR005064">
    <property type="entry name" value="BUG"/>
</dbReference>
<evidence type="ECO:0000313" key="2">
    <source>
        <dbReference type="EMBL" id="MBS7812096.1"/>
    </source>
</evidence>
<dbReference type="EMBL" id="JAHCDA010000002">
    <property type="protein sequence ID" value="MBS7812096.1"/>
    <property type="molecule type" value="Genomic_DNA"/>
</dbReference>
<dbReference type="Pfam" id="PF03401">
    <property type="entry name" value="TctC"/>
    <property type="match status" value="1"/>
</dbReference>
<dbReference type="SUPFAM" id="SSF53850">
    <property type="entry name" value="Periplasmic binding protein-like II"/>
    <property type="match status" value="1"/>
</dbReference>
<comment type="caution">
    <text evidence="2">The sequence shown here is derived from an EMBL/GenBank/DDBJ whole genome shotgun (WGS) entry which is preliminary data.</text>
</comment>
<dbReference type="PIRSF" id="PIRSF017082">
    <property type="entry name" value="YflP"/>
    <property type="match status" value="1"/>
</dbReference>
<sequence length="321" mass="34683">MNIDRRPLLAGLLATPFVARAQGFPTRPIQLIVSGPAGGTTDYTARLIALPLSERLGVPVVVENRPGGNGTVAVMPVVRGRPDGHTLLLAYCANLTGRPAIEPNIGYDPRRDLAPVALLVEAPQVMMVHPSVPANTLAEFIDYAKQRPGVLNYASSGSGSMQHLGTELLKNRTGIDIVHVPYRGTGETMNDVLAGRIQFYMTTPPPALPFVREGKLKALAMASTERHPAMPEVPTVAEAGLTNFSAEAWFSLMSTAGTPAPVVERLTRECAEVLRDEAVKQRVIQAGAFARYEDPQVLAGRIDRELVNWARLVRDQRLSAD</sequence>
<protein>
    <submittedName>
        <fullName evidence="2">Tripartite tricarboxylate transporter substrate binding protein</fullName>
    </submittedName>
</protein>
<dbReference type="Gene3D" id="3.40.190.150">
    <property type="entry name" value="Bordetella uptake gene, domain 1"/>
    <property type="match status" value="1"/>
</dbReference>
<dbReference type="InterPro" id="IPR042100">
    <property type="entry name" value="Bug_dom1"/>
</dbReference>
<dbReference type="CDD" id="cd13578">
    <property type="entry name" value="PBP2_Bug27"/>
    <property type="match status" value="1"/>
</dbReference>
<dbReference type="PANTHER" id="PTHR42928:SF5">
    <property type="entry name" value="BLR1237 PROTEIN"/>
    <property type="match status" value="1"/>
</dbReference>
<evidence type="ECO:0000256" key="1">
    <source>
        <dbReference type="ARBA" id="ARBA00006987"/>
    </source>
</evidence>
<dbReference type="Gene3D" id="3.40.190.10">
    <property type="entry name" value="Periplasmic binding protein-like II"/>
    <property type="match status" value="1"/>
</dbReference>
<keyword evidence="3" id="KW-1185">Reference proteome</keyword>
<dbReference type="PANTHER" id="PTHR42928">
    <property type="entry name" value="TRICARBOXYLATE-BINDING PROTEIN"/>
    <property type="match status" value="1"/>
</dbReference>
<comment type="similarity">
    <text evidence="1">Belongs to the UPF0065 (bug) family.</text>
</comment>
<name>A0ABS5QFL2_9PROT</name>
<dbReference type="Proteomes" id="UP000766336">
    <property type="component" value="Unassembled WGS sequence"/>
</dbReference>